<dbReference type="Pfam" id="PF10988">
    <property type="entry name" value="DUF2807"/>
    <property type="match status" value="1"/>
</dbReference>
<dbReference type="InterPro" id="IPR021255">
    <property type="entry name" value="DUF2807"/>
</dbReference>
<dbReference type="Proteomes" id="UP000032679">
    <property type="component" value="Unassembled WGS sequence"/>
</dbReference>
<comment type="caution">
    <text evidence="3">The sequence shown here is derived from an EMBL/GenBank/DDBJ whole genome shotgun (WGS) entry which is preliminary data.</text>
</comment>
<sequence>MKRGAAALSGLALGITAVSAHAAERQFDLSGSSIVFGSPCAREVIVTPSAIVPAGHVRIVATGDRQADLDRLASASGAAASFGASETCPEDNRPRTLHVEVQLPTAMPITVRDAGAETYRLGAFSAPLTVDTKGSTDVMAEAATQLTAKITGSGDVRLGMLDGPADIDTHGSGDVSISTVKAPSVMASQSGSGGLTIGRATVDHMTLDHGGSGDVQISDAAIGTLSARNGGSGDITIAGGRIETVTLDSGGSSDVSVAAAIGTLRLAADGSGSITLPHVARRESVRTSSNVSLNIGP</sequence>
<proteinExistence type="predicted"/>
<keyword evidence="1" id="KW-0732">Signal</keyword>
<evidence type="ECO:0000256" key="1">
    <source>
        <dbReference type="SAM" id="SignalP"/>
    </source>
</evidence>
<evidence type="ECO:0000259" key="2">
    <source>
        <dbReference type="Pfam" id="PF10988"/>
    </source>
</evidence>
<name>A0A0D6MKG2_9PROT</name>
<organism evidence="3 4">
    <name type="scientific">Tanticharoenia sakaeratensis NBRC 103193</name>
    <dbReference type="NCBI Taxonomy" id="1231623"/>
    <lineage>
        <taxon>Bacteria</taxon>
        <taxon>Pseudomonadati</taxon>
        <taxon>Pseudomonadota</taxon>
        <taxon>Alphaproteobacteria</taxon>
        <taxon>Acetobacterales</taxon>
        <taxon>Acetobacteraceae</taxon>
        <taxon>Tanticharoenia</taxon>
    </lineage>
</organism>
<protein>
    <recommendedName>
        <fullName evidence="2">Putative auto-transporter adhesin head GIN domain-containing protein</fullName>
    </recommendedName>
</protein>
<keyword evidence="4" id="KW-1185">Reference proteome</keyword>
<evidence type="ECO:0000313" key="3">
    <source>
        <dbReference type="EMBL" id="GAN54169.1"/>
    </source>
</evidence>
<dbReference type="AlphaFoldDB" id="A0A0D6MKG2"/>
<feature type="signal peptide" evidence="1">
    <location>
        <begin position="1"/>
        <end position="22"/>
    </location>
</feature>
<reference evidence="3 4" key="1">
    <citation type="submission" date="2012-10" db="EMBL/GenBank/DDBJ databases">
        <title>Genome sequencing of Tanticharoenia sakaeratensis NBRC 103193.</title>
        <authorList>
            <person name="Azuma Y."/>
            <person name="Hadano H."/>
            <person name="Hirakawa H."/>
            <person name="Matsushita K."/>
        </authorList>
    </citation>
    <scope>NUCLEOTIDE SEQUENCE [LARGE SCALE GENOMIC DNA]</scope>
    <source>
        <strain evidence="3 4">NBRC 103193</strain>
    </source>
</reference>
<dbReference type="RefSeq" id="WP_048848713.1">
    <property type="nucleotide sequence ID" value="NZ_BALE01000017.1"/>
</dbReference>
<feature type="chain" id="PRO_5002308006" description="Putative auto-transporter adhesin head GIN domain-containing protein" evidence="1">
    <location>
        <begin position="23"/>
        <end position="297"/>
    </location>
</feature>
<dbReference type="Gene3D" id="2.160.20.120">
    <property type="match status" value="1"/>
</dbReference>
<dbReference type="STRING" id="1231623.Tasa_017_052"/>
<feature type="domain" description="Putative auto-transporter adhesin head GIN" evidence="2">
    <location>
        <begin position="165"/>
        <end position="275"/>
    </location>
</feature>
<evidence type="ECO:0000313" key="4">
    <source>
        <dbReference type="Proteomes" id="UP000032679"/>
    </source>
</evidence>
<dbReference type="OrthoDB" id="3252095at2"/>
<accession>A0A0D6MKG2</accession>
<gene>
    <name evidence="3" type="ORF">Tasa_017_052</name>
</gene>
<dbReference type="EMBL" id="BALE01000017">
    <property type="protein sequence ID" value="GAN54169.1"/>
    <property type="molecule type" value="Genomic_DNA"/>
</dbReference>